<gene>
    <name evidence="3" type="ORF">GS601_08405</name>
</gene>
<dbReference type="InterPro" id="IPR038375">
    <property type="entry name" value="NDUFAF7_sf"/>
</dbReference>
<proteinExistence type="predicted"/>
<accession>A0A8J7Z328</accession>
<dbReference type="PANTHER" id="PTHR12049:SF7">
    <property type="entry name" value="PROTEIN ARGININE METHYLTRANSFERASE NDUFAF7, MITOCHONDRIAL"/>
    <property type="match status" value="1"/>
</dbReference>
<evidence type="ECO:0000313" key="4">
    <source>
        <dbReference type="Proteomes" id="UP000646053"/>
    </source>
</evidence>
<dbReference type="GO" id="GO:0032259">
    <property type="term" value="P:methylation"/>
    <property type="evidence" value="ECO:0007669"/>
    <property type="project" value="UniProtKB-KW"/>
</dbReference>
<dbReference type="InterPro" id="IPR029063">
    <property type="entry name" value="SAM-dependent_MTases_sf"/>
</dbReference>
<keyword evidence="1 3" id="KW-0489">Methyltransferase</keyword>
<protein>
    <submittedName>
        <fullName evidence="3">Class I SAM-dependent methyltransferase</fullName>
    </submittedName>
</protein>
<dbReference type="EMBL" id="WVIE01000008">
    <property type="protein sequence ID" value="NDJ17311.1"/>
    <property type="molecule type" value="Genomic_DNA"/>
</dbReference>
<dbReference type="Pfam" id="PF02636">
    <property type="entry name" value="Methyltransf_28"/>
    <property type="match status" value="1"/>
</dbReference>
<dbReference type="Proteomes" id="UP000646053">
    <property type="component" value="Unassembled WGS sequence"/>
</dbReference>
<dbReference type="Gene3D" id="3.40.50.12710">
    <property type="match status" value="1"/>
</dbReference>
<evidence type="ECO:0000256" key="2">
    <source>
        <dbReference type="ARBA" id="ARBA00022679"/>
    </source>
</evidence>
<dbReference type="InterPro" id="IPR003788">
    <property type="entry name" value="NDUFAF7"/>
</dbReference>
<evidence type="ECO:0000313" key="3">
    <source>
        <dbReference type="EMBL" id="NDJ17311.1"/>
    </source>
</evidence>
<sequence length="364" mass="41505">MDWVLYHHQYGYYTQWRQKIGAKGDFFTSPHLASDFGELVGKQLAQMWQLLEKPVPFTVVEMGAGQGLLADDVLTYLQHHTPECYASLQYQIVEKAEAHVAEQRSRLRRWIASGVSIEWCALDAIPLHSVRGCFLSNELIDAFPVHLVTVQDHQLKEIYVTTEGDTFTEVTDDCSHPDLMNYFDFTGVNVLGYETGYRTEVNLAALEWMQTVADRLERGYVLTIDYGYSAERYYSWARSQGTLQCYYQHRHHNNPYIHIGEQDMTAHVNFTALQRQGESAGLETLGFTQQGLFLMALGLGDRLTALTQTETTHPQELHERLSRREALHQLINPMGLGGFRVLVQGKGLVKQNQQPCLTGLKTML</sequence>
<keyword evidence="4" id="KW-1185">Reference proteome</keyword>
<dbReference type="SUPFAM" id="SSF53335">
    <property type="entry name" value="S-adenosyl-L-methionine-dependent methyltransferases"/>
    <property type="match status" value="1"/>
</dbReference>
<reference evidence="3" key="1">
    <citation type="submission" date="2019-12" db="EMBL/GenBank/DDBJ databases">
        <title>High-Quality draft genome sequences of three cyanobacteria isolated from the limestone walls of the Old Cathedral of Coimbra.</title>
        <authorList>
            <person name="Tiago I."/>
            <person name="Soares F."/>
            <person name="Portugal A."/>
        </authorList>
    </citation>
    <scope>NUCLEOTIDE SEQUENCE</scope>
    <source>
        <strain evidence="3">A</strain>
    </source>
</reference>
<dbReference type="GO" id="GO:0035243">
    <property type="term" value="F:protein-arginine omega-N symmetric methyltransferase activity"/>
    <property type="evidence" value="ECO:0007669"/>
    <property type="project" value="TreeGrafter"/>
</dbReference>
<evidence type="ECO:0000256" key="1">
    <source>
        <dbReference type="ARBA" id="ARBA00022603"/>
    </source>
</evidence>
<organism evidence="3 4">
    <name type="scientific">Myxacorys almedinensis A</name>
    <dbReference type="NCBI Taxonomy" id="2690445"/>
    <lineage>
        <taxon>Bacteria</taxon>
        <taxon>Bacillati</taxon>
        <taxon>Cyanobacteriota</taxon>
        <taxon>Cyanophyceae</taxon>
        <taxon>Leptolyngbyales</taxon>
        <taxon>Leptolyngbyaceae</taxon>
        <taxon>Myxacorys</taxon>
        <taxon>Myxacorys almedinensis</taxon>
    </lineage>
</organism>
<dbReference type="PANTHER" id="PTHR12049">
    <property type="entry name" value="PROTEIN ARGININE METHYLTRANSFERASE NDUFAF7, MITOCHONDRIAL"/>
    <property type="match status" value="1"/>
</dbReference>
<dbReference type="AlphaFoldDB" id="A0A8J7Z328"/>
<name>A0A8J7Z328_9CYAN</name>
<keyword evidence="2" id="KW-0808">Transferase</keyword>
<comment type="caution">
    <text evidence="3">The sequence shown here is derived from an EMBL/GenBank/DDBJ whole genome shotgun (WGS) entry which is preliminary data.</text>
</comment>